<dbReference type="InterPro" id="IPR001242">
    <property type="entry name" value="Condensation_dom"/>
</dbReference>
<comment type="cofactor">
    <cofactor evidence="1">
        <name>pantetheine 4'-phosphate</name>
        <dbReference type="ChEBI" id="CHEBI:47942"/>
    </cofactor>
</comment>
<dbReference type="InterPro" id="IPR006162">
    <property type="entry name" value="Ppantetheine_attach_site"/>
</dbReference>
<organism evidence="7 8">
    <name type="scientific">Paenibacillus sonchi</name>
    <dbReference type="NCBI Taxonomy" id="373687"/>
    <lineage>
        <taxon>Bacteria</taxon>
        <taxon>Bacillati</taxon>
        <taxon>Bacillota</taxon>
        <taxon>Bacilli</taxon>
        <taxon>Bacillales</taxon>
        <taxon>Paenibacillaceae</taxon>
        <taxon>Paenibacillus</taxon>
        <taxon>Paenibacillus sonchi group</taxon>
    </lineage>
</organism>
<dbReference type="EMBL" id="CP068595">
    <property type="protein sequence ID" value="QQZ58513.1"/>
    <property type="molecule type" value="Genomic_DNA"/>
</dbReference>
<dbReference type="GO" id="GO:0017000">
    <property type="term" value="P:antibiotic biosynthetic process"/>
    <property type="evidence" value="ECO:0007669"/>
    <property type="project" value="UniProtKB-KW"/>
</dbReference>
<keyword evidence="8" id="KW-1185">Reference proteome</keyword>
<dbReference type="SMART" id="SM00823">
    <property type="entry name" value="PKS_PP"/>
    <property type="match status" value="1"/>
</dbReference>
<accession>A0A974S9I1</accession>
<dbReference type="Pfam" id="PF00668">
    <property type="entry name" value="Condensation"/>
    <property type="match status" value="1"/>
</dbReference>
<dbReference type="GO" id="GO:0008610">
    <property type="term" value="P:lipid biosynthetic process"/>
    <property type="evidence" value="ECO:0007669"/>
    <property type="project" value="UniProtKB-ARBA"/>
</dbReference>
<dbReference type="Gene3D" id="3.30.559.10">
    <property type="entry name" value="Chloramphenicol acetyltransferase-like domain"/>
    <property type="match status" value="1"/>
</dbReference>
<dbReference type="Proteomes" id="UP000595841">
    <property type="component" value="Chromosome"/>
</dbReference>
<keyword evidence="5" id="KW-0045">Antibiotic biosynthesis</keyword>
<evidence type="ECO:0000256" key="5">
    <source>
        <dbReference type="ARBA" id="ARBA00023194"/>
    </source>
</evidence>
<evidence type="ECO:0000256" key="3">
    <source>
        <dbReference type="ARBA" id="ARBA00022553"/>
    </source>
</evidence>
<protein>
    <recommendedName>
        <fullName evidence="6">Carrier domain-containing protein</fullName>
    </recommendedName>
</protein>
<evidence type="ECO:0000313" key="7">
    <source>
        <dbReference type="EMBL" id="QQZ58513.1"/>
    </source>
</evidence>
<dbReference type="Gene3D" id="1.10.1200.10">
    <property type="entry name" value="ACP-like"/>
    <property type="match status" value="1"/>
</dbReference>
<dbReference type="SUPFAM" id="SSF52777">
    <property type="entry name" value="CoA-dependent acyltransferases"/>
    <property type="match status" value="2"/>
</dbReference>
<dbReference type="InterPro" id="IPR020806">
    <property type="entry name" value="PKS_PP-bd"/>
</dbReference>
<feature type="domain" description="Carrier" evidence="6">
    <location>
        <begin position="1"/>
        <end position="71"/>
    </location>
</feature>
<evidence type="ECO:0000313" key="8">
    <source>
        <dbReference type="Proteomes" id="UP000595841"/>
    </source>
</evidence>
<keyword evidence="3" id="KW-0597">Phosphoprotein</keyword>
<gene>
    <name evidence="7" type="ORF">JI735_17015</name>
</gene>
<keyword evidence="2" id="KW-0596">Phosphopantetheine</keyword>
<dbReference type="PROSITE" id="PS50075">
    <property type="entry name" value="CARRIER"/>
    <property type="match status" value="1"/>
</dbReference>
<dbReference type="AlphaFoldDB" id="A0A974S9I1"/>
<dbReference type="SUPFAM" id="SSF47336">
    <property type="entry name" value="ACP-like"/>
    <property type="match status" value="1"/>
</dbReference>
<dbReference type="KEGG" id="pson:JI735_17015"/>
<evidence type="ECO:0000256" key="2">
    <source>
        <dbReference type="ARBA" id="ARBA00022450"/>
    </source>
</evidence>
<dbReference type="GO" id="GO:0003824">
    <property type="term" value="F:catalytic activity"/>
    <property type="evidence" value="ECO:0007669"/>
    <property type="project" value="InterPro"/>
</dbReference>
<sequence>MEQAVAQLWAKTFGLKEMDISKNFYELGGDSIMATQMANLLNTQLHQKLSIAEIFEYPTVSELAAYLEQSLPSRNEAPAKTAGSEAPNAGYDLSKAQYRIWFLQNYDPQTTAYHLPVVKQIREAVDLAVLQQGLDLLTRRHSSLRTVIKNMNGVPKQFVVPDKSHVIHFTDYAQEPHKKLLSSKRLEELNTTAFELEQNLFRAELHRYEESDYLLYINMHHIISDGWSMGVFFREWMELYDQIRSKRPIQLAPIALQPVDWVEQEKLWIGSGDYLNMEKYWMKELAQPLPVLELPTDYDRPHSIAYDGSYIKFTVSEEVTGQLRLLARNRSSTLYMTVLAIYFLF</sequence>
<dbReference type="PANTHER" id="PTHR45527">
    <property type="entry name" value="NONRIBOSOMAL PEPTIDE SYNTHETASE"/>
    <property type="match status" value="1"/>
</dbReference>
<dbReference type="Gene3D" id="3.30.559.30">
    <property type="entry name" value="Nonribosomal peptide synthetase, condensation domain"/>
    <property type="match status" value="1"/>
</dbReference>
<evidence type="ECO:0000256" key="1">
    <source>
        <dbReference type="ARBA" id="ARBA00001957"/>
    </source>
</evidence>
<evidence type="ECO:0000259" key="6">
    <source>
        <dbReference type="PROSITE" id="PS50075"/>
    </source>
</evidence>
<dbReference type="InterPro" id="IPR036736">
    <property type="entry name" value="ACP-like_sf"/>
</dbReference>
<dbReference type="GO" id="GO:0043041">
    <property type="term" value="P:amino acid activation for nonribosomal peptide biosynthetic process"/>
    <property type="evidence" value="ECO:0007669"/>
    <property type="project" value="TreeGrafter"/>
</dbReference>
<dbReference type="PROSITE" id="PS00012">
    <property type="entry name" value="PHOSPHOPANTETHEINE"/>
    <property type="match status" value="1"/>
</dbReference>
<name>A0A974S9I1_9BACL</name>
<dbReference type="InterPro" id="IPR023213">
    <property type="entry name" value="CAT-like_dom_sf"/>
</dbReference>
<dbReference type="GO" id="GO:0031177">
    <property type="term" value="F:phosphopantetheine binding"/>
    <property type="evidence" value="ECO:0007669"/>
    <property type="project" value="InterPro"/>
</dbReference>
<evidence type="ECO:0000256" key="4">
    <source>
        <dbReference type="ARBA" id="ARBA00022737"/>
    </source>
</evidence>
<dbReference type="GO" id="GO:0044550">
    <property type="term" value="P:secondary metabolite biosynthetic process"/>
    <property type="evidence" value="ECO:0007669"/>
    <property type="project" value="TreeGrafter"/>
</dbReference>
<dbReference type="InterPro" id="IPR009081">
    <property type="entry name" value="PP-bd_ACP"/>
</dbReference>
<keyword evidence="4" id="KW-0677">Repeat</keyword>
<dbReference type="SMART" id="SM01294">
    <property type="entry name" value="PKS_PP_betabranch"/>
    <property type="match status" value="1"/>
</dbReference>
<dbReference type="Pfam" id="PF00550">
    <property type="entry name" value="PP-binding"/>
    <property type="match status" value="1"/>
</dbReference>
<proteinExistence type="predicted"/>
<dbReference type="PANTHER" id="PTHR45527:SF1">
    <property type="entry name" value="FATTY ACID SYNTHASE"/>
    <property type="match status" value="1"/>
</dbReference>
<dbReference type="GO" id="GO:0005829">
    <property type="term" value="C:cytosol"/>
    <property type="evidence" value="ECO:0007669"/>
    <property type="project" value="TreeGrafter"/>
</dbReference>
<reference evidence="7 8" key="1">
    <citation type="submission" date="2021-01" db="EMBL/GenBank/DDBJ databases">
        <title>Whole genome sequence of Paenibacillus sonchi LMG 24727 for comparative genomics.</title>
        <authorList>
            <person name="Lee G."/>
            <person name="Kim M.-J."/>
            <person name="Lim K."/>
            <person name="Shin J.-H."/>
        </authorList>
    </citation>
    <scope>NUCLEOTIDE SEQUENCE [LARGE SCALE GENOMIC DNA]</scope>
    <source>
        <strain evidence="7 8">LMG 24727</strain>
    </source>
</reference>